<gene>
    <name evidence="2" type="ORF">DDE18_00485</name>
</gene>
<evidence type="ECO:0000313" key="2">
    <source>
        <dbReference type="EMBL" id="PVG84155.1"/>
    </source>
</evidence>
<sequence>MYTVPVLEPVRRPRALRRVAITASGILACAIPVVFTVTISVMLLTGTESSHRFHQLTGQGLILTSLWLGGLVPLLRAGWAGRRPSSAAGLLHLSFVLAGILCAVVTPGGGAPMLMVVIAVPGALVWLSIPQRPRLRLPVRVHPLLTPLALGAVAALTPYVLDQIALQDAATGYHADNPHHFDMAWLVCVLLASTVLGALLPAVRRLVVVGGAGLAALGTAGVALGADFPWTPVALASGAALILASRVRR</sequence>
<feature type="transmembrane region" description="Helical" evidence="1">
    <location>
        <begin position="141"/>
        <end position="161"/>
    </location>
</feature>
<evidence type="ECO:0000256" key="1">
    <source>
        <dbReference type="SAM" id="Phobius"/>
    </source>
</evidence>
<dbReference type="AlphaFoldDB" id="A0A2T8FEM8"/>
<keyword evidence="1" id="KW-0812">Transmembrane</keyword>
<keyword evidence="3" id="KW-1185">Reference proteome</keyword>
<accession>A0A2T8FEM8</accession>
<comment type="caution">
    <text evidence="2">The sequence shown here is derived from an EMBL/GenBank/DDBJ whole genome shotgun (WGS) entry which is preliminary data.</text>
</comment>
<reference evidence="2 3" key="1">
    <citation type="submission" date="2018-04" db="EMBL/GenBank/DDBJ databases">
        <title>Genome of Nocardioides gansuensis WSJ-1.</title>
        <authorList>
            <person name="Wu S."/>
            <person name="Wang G."/>
        </authorList>
    </citation>
    <scope>NUCLEOTIDE SEQUENCE [LARGE SCALE GENOMIC DNA]</scope>
    <source>
        <strain evidence="2 3">WSJ-1</strain>
    </source>
</reference>
<keyword evidence="1" id="KW-0472">Membrane</keyword>
<feature type="transmembrane region" description="Helical" evidence="1">
    <location>
        <begin position="181"/>
        <end position="199"/>
    </location>
</feature>
<dbReference type="Proteomes" id="UP000246018">
    <property type="component" value="Unassembled WGS sequence"/>
</dbReference>
<feature type="transmembrane region" description="Helical" evidence="1">
    <location>
        <begin position="112"/>
        <end position="129"/>
    </location>
</feature>
<protein>
    <submittedName>
        <fullName evidence="2">Uncharacterized protein</fullName>
    </submittedName>
</protein>
<feature type="transmembrane region" description="Helical" evidence="1">
    <location>
        <begin position="230"/>
        <end position="247"/>
    </location>
</feature>
<organism evidence="2 3">
    <name type="scientific">Nocardioides gansuensis</name>
    <dbReference type="NCBI Taxonomy" id="2138300"/>
    <lineage>
        <taxon>Bacteria</taxon>
        <taxon>Bacillati</taxon>
        <taxon>Actinomycetota</taxon>
        <taxon>Actinomycetes</taxon>
        <taxon>Propionibacteriales</taxon>
        <taxon>Nocardioidaceae</taxon>
        <taxon>Nocardioides</taxon>
    </lineage>
</organism>
<feature type="transmembrane region" description="Helical" evidence="1">
    <location>
        <begin position="56"/>
        <end position="75"/>
    </location>
</feature>
<dbReference type="EMBL" id="QDGZ01000001">
    <property type="protein sequence ID" value="PVG84155.1"/>
    <property type="molecule type" value="Genomic_DNA"/>
</dbReference>
<name>A0A2T8FEM8_9ACTN</name>
<keyword evidence="1" id="KW-1133">Transmembrane helix</keyword>
<feature type="transmembrane region" description="Helical" evidence="1">
    <location>
        <begin position="21"/>
        <end position="44"/>
    </location>
</feature>
<evidence type="ECO:0000313" key="3">
    <source>
        <dbReference type="Proteomes" id="UP000246018"/>
    </source>
</evidence>
<feature type="transmembrane region" description="Helical" evidence="1">
    <location>
        <begin position="206"/>
        <end position="224"/>
    </location>
</feature>
<feature type="transmembrane region" description="Helical" evidence="1">
    <location>
        <begin position="87"/>
        <end position="106"/>
    </location>
</feature>
<proteinExistence type="predicted"/>